<keyword evidence="2" id="KW-1185">Reference proteome</keyword>
<dbReference type="Proteomes" id="UP000450000">
    <property type="component" value="Unassembled WGS sequence"/>
</dbReference>
<protein>
    <submittedName>
        <fullName evidence="1">Uncharacterized protein</fullName>
    </submittedName>
</protein>
<gene>
    <name evidence="1" type="ORF">F7Q99_29930</name>
</gene>
<sequence>MPNSRIIASALNGDAEELRRVVGPGSLMCIAPELSSVFVVRTAADGEQTATVALPGSTMFVQLPRSFQVRHIGHDSERFTLTSTDGRSVAGTPRQFTACYKVIVEKHNPWYEEHVEEAFLATSLLPDGLLPPHIRHVDTDPVLGEPRVEGRIAETSVTTPGRRLEMWFDCAGPEKIAELLPHARRLVAEFEHIRRDGTEFIWTTFAEGDETEEEKARFPEVMTPNTLVVYRSGDFEVHFGEPESRYFMDGYWPAVQYRADMTPVHVTVEA</sequence>
<accession>A0A6N7KXV1</accession>
<proteinExistence type="predicted"/>
<dbReference type="EMBL" id="WBOF01000002">
    <property type="protein sequence ID" value="MQS16321.1"/>
    <property type="molecule type" value="Genomic_DNA"/>
</dbReference>
<evidence type="ECO:0000313" key="1">
    <source>
        <dbReference type="EMBL" id="MQS16321.1"/>
    </source>
</evidence>
<dbReference type="AlphaFoldDB" id="A0A6N7KXV1"/>
<name>A0A6N7KXV1_9ACTN</name>
<reference evidence="1 2" key="1">
    <citation type="submission" date="2019-09" db="EMBL/GenBank/DDBJ databases">
        <title>Genome Sequences of Streptomyces kaniharaensis ATCC 21070.</title>
        <authorList>
            <person name="Zhu W."/>
            <person name="De Crecy-Lagard V."/>
            <person name="Richards N.G."/>
        </authorList>
    </citation>
    <scope>NUCLEOTIDE SEQUENCE [LARGE SCALE GENOMIC DNA]</scope>
    <source>
        <strain evidence="1 2">SF-557</strain>
    </source>
</reference>
<comment type="caution">
    <text evidence="1">The sequence shown here is derived from an EMBL/GenBank/DDBJ whole genome shotgun (WGS) entry which is preliminary data.</text>
</comment>
<dbReference type="RefSeq" id="WP_153467033.1">
    <property type="nucleotide sequence ID" value="NZ_WBOF01000002.1"/>
</dbReference>
<evidence type="ECO:0000313" key="2">
    <source>
        <dbReference type="Proteomes" id="UP000450000"/>
    </source>
</evidence>
<dbReference type="OrthoDB" id="8657320at2"/>
<organism evidence="1 2">
    <name type="scientific">Streptomyces kaniharaensis</name>
    <dbReference type="NCBI Taxonomy" id="212423"/>
    <lineage>
        <taxon>Bacteria</taxon>
        <taxon>Bacillati</taxon>
        <taxon>Actinomycetota</taxon>
        <taxon>Actinomycetes</taxon>
        <taxon>Kitasatosporales</taxon>
        <taxon>Streptomycetaceae</taxon>
        <taxon>Streptomyces</taxon>
    </lineage>
</organism>